<evidence type="ECO:0000313" key="2">
    <source>
        <dbReference type="EMBL" id="KZV83004.1"/>
    </source>
</evidence>
<feature type="region of interest" description="Disordered" evidence="1">
    <location>
        <begin position="53"/>
        <end position="270"/>
    </location>
</feature>
<proteinExistence type="predicted"/>
<feature type="compositionally biased region" description="Low complexity" evidence="1">
    <location>
        <begin position="168"/>
        <end position="191"/>
    </location>
</feature>
<dbReference type="STRING" id="1314781.A0A165CS51"/>
<dbReference type="Proteomes" id="UP000077266">
    <property type="component" value="Unassembled WGS sequence"/>
</dbReference>
<evidence type="ECO:0000256" key="1">
    <source>
        <dbReference type="SAM" id="MobiDB-lite"/>
    </source>
</evidence>
<evidence type="ECO:0000313" key="3">
    <source>
        <dbReference type="Proteomes" id="UP000077266"/>
    </source>
</evidence>
<accession>A0A165CS51</accession>
<gene>
    <name evidence="2" type="ORF">EXIGLDRAFT_754628</name>
</gene>
<keyword evidence="3" id="KW-1185">Reference proteome</keyword>
<dbReference type="OrthoDB" id="445357at2759"/>
<feature type="compositionally biased region" description="Low complexity" evidence="1">
    <location>
        <begin position="207"/>
        <end position="233"/>
    </location>
</feature>
<organism evidence="2 3">
    <name type="scientific">Exidia glandulosa HHB12029</name>
    <dbReference type="NCBI Taxonomy" id="1314781"/>
    <lineage>
        <taxon>Eukaryota</taxon>
        <taxon>Fungi</taxon>
        <taxon>Dikarya</taxon>
        <taxon>Basidiomycota</taxon>
        <taxon>Agaricomycotina</taxon>
        <taxon>Agaricomycetes</taxon>
        <taxon>Auriculariales</taxon>
        <taxon>Exidiaceae</taxon>
        <taxon>Exidia</taxon>
    </lineage>
</organism>
<feature type="compositionally biased region" description="Basic and acidic residues" evidence="1">
    <location>
        <begin position="193"/>
        <end position="203"/>
    </location>
</feature>
<dbReference type="AlphaFoldDB" id="A0A165CS51"/>
<protein>
    <recommendedName>
        <fullName evidence="4">THO1-MOS11 C-terminal domain-containing protein</fullName>
    </recommendedName>
</protein>
<sequence>MESKVRALTVAKLRDALTKSSTPFPPKANKDALIVKVLDSPDALAALGLVEAKAPAAAAASPGDDNDDLLAPPAEFDWDGTANGEDKPAAAPTTAAPAKPASAAKPVPASASVKPTPAATPATATKLETPANPPDVPNPAESSVVADAEIEKRRKRAERFGVPFNELSAPSTPTPAGKPGKKGAAASPAVADDPDKLKARAERFGIATTTPSTTASSSPSATPKAPKAANGKPNPNPKKRPSETVATVDPEEEERRKKRAARFGAPTVTA</sequence>
<feature type="compositionally biased region" description="Low complexity" evidence="1">
    <location>
        <begin position="89"/>
        <end position="126"/>
    </location>
</feature>
<name>A0A165CS51_EXIGL</name>
<dbReference type="InParanoid" id="A0A165CS51"/>
<evidence type="ECO:0008006" key="4">
    <source>
        <dbReference type="Google" id="ProtNLM"/>
    </source>
</evidence>
<dbReference type="EMBL" id="KV426293">
    <property type="protein sequence ID" value="KZV83004.1"/>
    <property type="molecule type" value="Genomic_DNA"/>
</dbReference>
<reference evidence="2 3" key="1">
    <citation type="journal article" date="2016" name="Mol. Biol. Evol.">
        <title>Comparative Genomics of Early-Diverging Mushroom-Forming Fungi Provides Insights into the Origins of Lignocellulose Decay Capabilities.</title>
        <authorList>
            <person name="Nagy L.G."/>
            <person name="Riley R."/>
            <person name="Tritt A."/>
            <person name="Adam C."/>
            <person name="Daum C."/>
            <person name="Floudas D."/>
            <person name="Sun H."/>
            <person name="Yadav J.S."/>
            <person name="Pangilinan J."/>
            <person name="Larsson K.H."/>
            <person name="Matsuura K."/>
            <person name="Barry K."/>
            <person name="Labutti K."/>
            <person name="Kuo R."/>
            <person name="Ohm R.A."/>
            <person name="Bhattacharya S.S."/>
            <person name="Shirouzu T."/>
            <person name="Yoshinaga Y."/>
            <person name="Martin F.M."/>
            <person name="Grigoriev I.V."/>
            <person name="Hibbett D.S."/>
        </authorList>
    </citation>
    <scope>NUCLEOTIDE SEQUENCE [LARGE SCALE GENOMIC DNA]</scope>
    <source>
        <strain evidence="2 3">HHB12029</strain>
    </source>
</reference>